<evidence type="ECO:0000259" key="1">
    <source>
        <dbReference type="Pfam" id="PF22924"/>
    </source>
</evidence>
<reference evidence="2" key="1">
    <citation type="submission" date="2020-05" db="EMBL/GenBank/DDBJ databases">
        <title>Mycena genomes resolve the evolution of fungal bioluminescence.</title>
        <authorList>
            <person name="Tsai I.J."/>
        </authorList>
    </citation>
    <scope>NUCLEOTIDE SEQUENCE</scope>
    <source>
        <strain evidence="2">CCC161011</strain>
    </source>
</reference>
<name>A0A8H6X8V3_9AGAR</name>
<dbReference type="GO" id="GO:0071949">
    <property type="term" value="F:FAD binding"/>
    <property type="evidence" value="ECO:0007669"/>
    <property type="project" value="InterPro"/>
</dbReference>
<dbReference type="GO" id="GO:0055088">
    <property type="term" value="P:lipid homeostasis"/>
    <property type="evidence" value="ECO:0007669"/>
    <property type="project" value="TreeGrafter"/>
</dbReference>
<feature type="domain" description="Acyl-CoA oxidase C-alpha1" evidence="1">
    <location>
        <begin position="258"/>
        <end position="395"/>
    </location>
</feature>
<dbReference type="SUPFAM" id="SSF47203">
    <property type="entry name" value="Acyl-CoA dehydrogenase C-terminal domain-like"/>
    <property type="match status" value="1"/>
</dbReference>
<organism evidence="2 3">
    <name type="scientific">Mycena venus</name>
    <dbReference type="NCBI Taxonomy" id="2733690"/>
    <lineage>
        <taxon>Eukaryota</taxon>
        <taxon>Fungi</taxon>
        <taxon>Dikarya</taxon>
        <taxon>Basidiomycota</taxon>
        <taxon>Agaricomycotina</taxon>
        <taxon>Agaricomycetes</taxon>
        <taxon>Agaricomycetidae</taxon>
        <taxon>Agaricales</taxon>
        <taxon>Marasmiineae</taxon>
        <taxon>Mycenaceae</taxon>
        <taxon>Mycena</taxon>
    </lineage>
</organism>
<dbReference type="Gene3D" id="2.40.110.10">
    <property type="entry name" value="Butyryl-CoA Dehydrogenase, subunit A, domain 2"/>
    <property type="match status" value="1"/>
</dbReference>
<dbReference type="InterPro" id="IPR012258">
    <property type="entry name" value="Acyl-CoA_oxidase"/>
</dbReference>
<comment type="caution">
    <text evidence="2">The sequence shown here is derived from an EMBL/GenBank/DDBJ whole genome shotgun (WGS) entry which is preliminary data.</text>
</comment>
<dbReference type="AlphaFoldDB" id="A0A8H6X8V3"/>
<dbReference type="GO" id="GO:0005777">
    <property type="term" value="C:peroxisome"/>
    <property type="evidence" value="ECO:0007669"/>
    <property type="project" value="InterPro"/>
</dbReference>
<evidence type="ECO:0000313" key="2">
    <source>
        <dbReference type="EMBL" id="KAF7336094.1"/>
    </source>
</evidence>
<dbReference type="InterPro" id="IPR009100">
    <property type="entry name" value="AcylCoA_DH/oxidase_NM_dom_sf"/>
</dbReference>
<keyword evidence="3" id="KW-1185">Reference proteome</keyword>
<dbReference type="Pfam" id="PF22924">
    <property type="entry name" value="ACOX_C_alpha1"/>
    <property type="match status" value="1"/>
</dbReference>
<sequence length="516" mass="56722">MRPSESLCPSFRHDLFRNYVDPKIERARMGIFAPKQLPVYMVRLTLDDIMSLSPKFWDMHTDPIICLDGAATTLLTIQYNLAAGTLGAFVSERDDILALVKDIIDFRTIGQFCLTELEHGLDAFNLETTAVLLDDGRFELHTPHPGAAKFMPPTTPVLGRPCFAVVFAQLLAKGICQGIRPFVVCLNDGFKMCPGISARILPQRGNSAPVNHCLTTFDRVILPSSALLGDMIISGPPRLHFLSSIWRVAVGTLALTSIAIPGLAIASHIALQYSLRRLVRGNDGDIIPIFNFRTQQTPILTTIAQAFVLRAFHQQAVRHFVDDGLSPFVQHGIATCFKAVVVRDTLGSHSTLSERCGAQGLFGYNRLIVHHDEMRGVAIAEGDVLVLSIRLATELLLEKYSLPPPENFSSLLALHEDGLLTKYKSVTTNDGGHRSAKFGSHVMPHCERIVRAIGYRMAYDAAVSAKVPQGLIDLFVCNVVKADLGWMSLPHVEKWVAEMEVEPYVASPIISKAPLG</sequence>
<dbReference type="GO" id="GO:0003997">
    <property type="term" value="F:acyl-CoA oxidase activity"/>
    <property type="evidence" value="ECO:0007669"/>
    <property type="project" value="InterPro"/>
</dbReference>
<dbReference type="PANTHER" id="PTHR10909">
    <property type="entry name" value="ELECTRON TRANSPORT OXIDOREDUCTASE"/>
    <property type="match status" value="1"/>
</dbReference>
<dbReference type="InterPro" id="IPR055060">
    <property type="entry name" value="ACOX_C_alpha1"/>
</dbReference>
<accession>A0A8H6X8V3</accession>
<dbReference type="SUPFAM" id="SSF56645">
    <property type="entry name" value="Acyl-CoA dehydrogenase NM domain-like"/>
    <property type="match status" value="1"/>
</dbReference>
<dbReference type="Gene3D" id="1.20.140.10">
    <property type="entry name" value="Butyryl-CoA Dehydrogenase, subunit A, domain 3"/>
    <property type="match status" value="1"/>
</dbReference>
<dbReference type="InterPro" id="IPR036250">
    <property type="entry name" value="AcylCo_DH-like_C"/>
</dbReference>
<dbReference type="Proteomes" id="UP000620124">
    <property type="component" value="Unassembled WGS sequence"/>
</dbReference>
<dbReference type="OrthoDB" id="538336at2759"/>
<gene>
    <name evidence="2" type="ORF">MVEN_02156400</name>
</gene>
<dbReference type="GO" id="GO:0005504">
    <property type="term" value="F:fatty acid binding"/>
    <property type="evidence" value="ECO:0007669"/>
    <property type="project" value="TreeGrafter"/>
</dbReference>
<proteinExistence type="predicted"/>
<dbReference type="EMBL" id="JACAZI010000023">
    <property type="protein sequence ID" value="KAF7336094.1"/>
    <property type="molecule type" value="Genomic_DNA"/>
</dbReference>
<dbReference type="InterPro" id="IPR046373">
    <property type="entry name" value="Acyl-CoA_Oxase/DH_mid-dom_sf"/>
</dbReference>
<dbReference type="GO" id="GO:0033540">
    <property type="term" value="P:fatty acid beta-oxidation using acyl-CoA oxidase"/>
    <property type="evidence" value="ECO:0007669"/>
    <property type="project" value="TreeGrafter"/>
</dbReference>
<evidence type="ECO:0000313" key="3">
    <source>
        <dbReference type="Proteomes" id="UP000620124"/>
    </source>
</evidence>
<protein>
    <submittedName>
        <fullName evidence="2">Acyl-CoA dehydrogenase NM domain-like protein</fullName>
    </submittedName>
</protein>
<dbReference type="PANTHER" id="PTHR10909:SF382">
    <property type="entry name" value="ACYL-COENZYME A OXIDASE"/>
    <property type="match status" value="1"/>
</dbReference>